<dbReference type="GO" id="GO:0016020">
    <property type="term" value="C:membrane"/>
    <property type="evidence" value="ECO:0007669"/>
    <property type="project" value="InterPro"/>
</dbReference>
<gene>
    <name evidence="2" type="ORF">B5V01_29190</name>
</gene>
<evidence type="ECO:0000313" key="3">
    <source>
        <dbReference type="Proteomes" id="UP000290444"/>
    </source>
</evidence>
<protein>
    <submittedName>
        <fullName evidence="2">Uncharacterized protein</fullName>
    </submittedName>
</protein>
<reference evidence="2 3" key="1">
    <citation type="submission" date="2017-03" db="EMBL/GenBank/DDBJ databases">
        <authorList>
            <person name="Safronova V.I."/>
            <person name="Sazanova A.L."/>
            <person name="Chirak E.R."/>
        </authorList>
    </citation>
    <scope>NUCLEOTIDE SEQUENCE [LARGE SCALE GENOMIC DNA]</scope>
    <source>
        <strain evidence="2 3">Opo-242</strain>
    </source>
</reference>
<evidence type="ECO:0000256" key="1">
    <source>
        <dbReference type="SAM" id="MobiDB-lite"/>
    </source>
</evidence>
<accession>A0A4Q1UN18</accession>
<dbReference type="Proteomes" id="UP000290444">
    <property type="component" value="Unassembled WGS sequence"/>
</dbReference>
<dbReference type="InterPro" id="IPR003844">
    <property type="entry name" value="UPF0060"/>
</dbReference>
<dbReference type="AlphaFoldDB" id="A0A4Q1UN18"/>
<organism evidence="2 3">
    <name type="scientific">Mesorhizobium erdmanii</name>
    <dbReference type="NCBI Taxonomy" id="1777866"/>
    <lineage>
        <taxon>Bacteria</taxon>
        <taxon>Pseudomonadati</taxon>
        <taxon>Pseudomonadota</taxon>
        <taxon>Alphaproteobacteria</taxon>
        <taxon>Hyphomicrobiales</taxon>
        <taxon>Phyllobacteriaceae</taxon>
        <taxon>Mesorhizobium</taxon>
    </lineage>
</organism>
<comment type="caution">
    <text evidence="2">The sequence shown here is derived from an EMBL/GenBank/DDBJ whole genome shotgun (WGS) entry which is preliminary data.</text>
</comment>
<feature type="region of interest" description="Disordered" evidence="1">
    <location>
        <begin position="102"/>
        <end position="129"/>
    </location>
</feature>
<name>A0A4Q1UN18_9HYPH</name>
<feature type="compositionally biased region" description="Gly residues" evidence="1">
    <location>
        <begin position="105"/>
        <end position="121"/>
    </location>
</feature>
<evidence type="ECO:0000313" key="2">
    <source>
        <dbReference type="EMBL" id="RXT37486.1"/>
    </source>
</evidence>
<dbReference type="Pfam" id="PF02694">
    <property type="entry name" value="UPF0060"/>
    <property type="match status" value="1"/>
</dbReference>
<proteinExistence type="predicted"/>
<dbReference type="EMBL" id="MZXX01000043">
    <property type="protein sequence ID" value="RXT37486.1"/>
    <property type="molecule type" value="Genomic_DNA"/>
</dbReference>
<sequence length="129" mass="13124">MAAYGGIYIVASQLWLWLAEGHRPDTWDLVGGIFACGGDHIVRPSRPPDALPLLCPLWMLLKTMLSRGGMMLCGGLTHIGTGTKTGTGKTKISTAGCGGSNMMKSGGGGGRKITATGGGGSKSKSGSSK</sequence>